<comment type="caution">
    <text evidence="1">The sequence shown here is derived from an EMBL/GenBank/DDBJ whole genome shotgun (WGS) entry which is preliminary data.</text>
</comment>
<keyword evidence="2" id="KW-1185">Reference proteome</keyword>
<sequence length="74" mass="8470">MGHIVRGCSVGTDAHRRGWIGDSTCRIGVRRVRLQRLAQREFCLLLGEWVVIDVRDGGNLVYYSKFAILVFTEF</sequence>
<gene>
    <name evidence="1" type="primary">Cnig_chr_V.g18311</name>
    <name evidence="1" type="ORF">B9Z55_018311</name>
</gene>
<accession>A0A2G5TD99</accession>
<reference evidence="2" key="1">
    <citation type="submission" date="2017-10" db="EMBL/GenBank/DDBJ databases">
        <title>Rapid genome shrinkage in a self-fertile nematode reveals novel sperm competition proteins.</title>
        <authorList>
            <person name="Yin D."/>
            <person name="Schwarz E.M."/>
            <person name="Thomas C.G."/>
            <person name="Felde R.L."/>
            <person name="Korf I.F."/>
            <person name="Cutter A.D."/>
            <person name="Schartner C.M."/>
            <person name="Ralston E.J."/>
            <person name="Meyer B.J."/>
            <person name="Haag E.S."/>
        </authorList>
    </citation>
    <scope>NUCLEOTIDE SEQUENCE [LARGE SCALE GENOMIC DNA]</scope>
    <source>
        <strain evidence="2">JU1422</strain>
    </source>
</reference>
<protein>
    <submittedName>
        <fullName evidence="1">Uncharacterized protein</fullName>
    </submittedName>
</protein>
<dbReference type="EMBL" id="PDUG01000005">
    <property type="protein sequence ID" value="PIC25345.1"/>
    <property type="molecule type" value="Genomic_DNA"/>
</dbReference>
<proteinExistence type="predicted"/>
<organism evidence="1 2">
    <name type="scientific">Caenorhabditis nigoni</name>
    <dbReference type="NCBI Taxonomy" id="1611254"/>
    <lineage>
        <taxon>Eukaryota</taxon>
        <taxon>Metazoa</taxon>
        <taxon>Ecdysozoa</taxon>
        <taxon>Nematoda</taxon>
        <taxon>Chromadorea</taxon>
        <taxon>Rhabditida</taxon>
        <taxon>Rhabditina</taxon>
        <taxon>Rhabditomorpha</taxon>
        <taxon>Rhabditoidea</taxon>
        <taxon>Rhabditidae</taxon>
        <taxon>Peloderinae</taxon>
        <taxon>Caenorhabditis</taxon>
    </lineage>
</organism>
<dbReference type="Proteomes" id="UP000230233">
    <property type="component" value="Chromosome V"/>
</dbReference>
<evidence type="ECO:0000313" key="1">
    <source>
        <dbReference type="EMBL" id="PIC25345.1"/>
    </source>
</evidence>
<dbReference type="AlphaFoldDB" id="A0A2G5TD99"/>
<name>A0A2G5TD99_9PELO</name>
<evidence type="ECO:0000313" key="2">
    <source>
        <dbReference type="Proteomes" id="UP000230233"/>
    </source>
</evidence>